<dbReference type="RefSeq" id="WP_368802619.1">
    <property type="nucleotide sequence ID" value="NZ_JAZHFV010000002.1"/>
</dbReference>
<accession>A0ABV3WS27</accession>
<comment type="caution">
    <text evidence="1">The sequence shown here is derived from an EMBL/GenBank/DDBJ whole genome shotgun (WGS) entry which is preliminary data.</text>
</comment>
<dbReference type="EMBL" id="JAZHFV010000002">
    <property type="protein sequence ID" value="MEX4007452.1"/>
    <property type="molecule type" value="Genomic_DNA"/>
</dbReference>
<dbReference type="InterPro" id="IPR021508">
    <property type="entry name" value="Gp17-like"/>
</dbReference>
<dbReference type="Proteomes" id="UP001559025">
    <property type="component" value="Unassembled WGS sequence"/>
</dbReference>
<dbReference type="Gene3D" id="3.30.2000.30">
    <property type="match status" value="1"/>
</dbReference>
<reference evidence="1 2" key="1">
    <citation type="submission" date="2024-01" db="EMBL/GenBank/DDBJ databases">
        <title>New evidence supports the origin of RcGTA from prophage.</title>
        <authorList>
            <person name="Xu Y."/>
            <person name="Liu B."/>
            <person name="Chen F."/>
        </authorList>
    </citation>
    <scope>NUCLEOTIDE SEQUENCE [LARGE SCALE GENOMIC DNA]</scope>
    <source>
        <strain evidence="1 2">CBW1107-2</strain>
    </source>
</reference>
<evidence type="ECO:0000313" key="1">
    <source>
        <dbReference type="EMBL" id="MEX4007452.1"/>
    </source>
</evidence>
<name>A0ABV3WS27_9HYPH</name>
<sequence length="136" mass="15044">MSSAATALRKAVYAALSGNSDLTAKLGESRIHDHAPANVAFPYLTFGLTSMQDWSTDTEDGSEHVFTVHVWSKAKGLSETLDVMEIVRSTLHDANLALEGHHLVNLRREFEEARFDDDLAVHHGTLRFRAVTEPVD</sequence>
<gene>
    <name evidence="1" type="ORF">V1479_09060</name>
</gene>
<dbReference type="InterPro" id="IPR053745">
    <property type="entry name" value="Viral_Tail_Comp_sf"/>
</dbReference>
<evidence type="ECO:0000313" key="2">
    <source>
        <dbReference type="Proteomes" id="UP001559025"/>
    </source>
</evidence>
<dbReference type="Pfam" id="PF11367">
    <property type="entry name" value="Tail_completion_gp17"/>
    <property type="match status" value="1"/>
</dbReference>
<protein>
    <submittedName>
        <fullName evidence="1">DUF3168 domain-containing protein</fullName>
    </submittedName>
</protein>
<proteinExistence type="predicted"/>
<organism evidence="1 2">
    <name type="scientific">Neoaquamicrobium sediminum</name>
    <dbReference type="NCBI Taxonomy" id="1849104"/>
    <lineage>
        <taxon>Bacteria</taxon>
        <taxon>Pseudomonadati</taxon>
        <taxon>Pseudomonadota</taxon>
        <taxon>Alphaproteobacteria</taxon>
        <taxon>Hyphomicrobiales</taxon>
        <taxon>Phyllobacteriaceae</taxon>
        <taxon>Neoaquamicrobium</taxon>
    </lineage>
</organism>
<keyword evidence="2" id="KW-1185">Reference proteome</keyword>